<comment type="catalytic activity">
    <reaction evidence="8">
        <text>P(1),P(4)-bis(5'-adenosyl) tetraphosphate + H2O = 2 ADP + 2 H(+)</text>
        <dbReference type="Rhea" id="RHEA:24252"/>
        <dbReference type="ChEBI" id="CHEBI:15377"/>
        <dbReference type="ChEBI" id="CHEBI:15378"/>
        <dbReference type="ChEBI" id="CHEBI:58141"/>
        <dbReference type="ChEBI" id="CHEBI:456216"/>
        <dbReference type="EC" id="3.6.1.41"/>
    </reaction>
</comment>
<accession>A0AAD0S190</accession>
<dbReference type="InterPro" id="IPR029052">
    <property type="entry name" value="Metallo-depent_PP-like"/>
</dbReference>
<dbReference type="AlphaFoldDB" id="A0AAD0S190"/>
<dbReference type="Proteomes" id="UP000264605">
    <property type="component" value="Chromosome"/>
</dbReference>
<evidence type="ECO:0000256" key="3">
    <source>
        <dbReference type="ARBA" id="ARBA00012506"/>
    </source>
</evidence>
<evidence type="ECO:0000313" key="13">
    <source>
        <dbReference type="Proteomes" id="UP000264605"/>
    </source>
</evidence>
<dbReference type="GO" id="GO:0016791">
    <property type="term" value="F:phosphatase activity"/>
    <property type="evidence" value="ECO:0007669"/>
    <property type="project" value="TreeGrafter"/>
</dbReference>
<dbReference type="EC" id="3.6.1.41" evidence="3"/>
<evidence type="ECO:0000313" key="10">
    <source>
        <dbReference type="EMBL" id="AXV66243.1"/>
    </source>
</evidence>
<dbReference type="EMBL" id="FPAZ01000006">
    <property type="protein sequence ID" value="SFT65899.1"/>
    <property type="molecule type" value="Genomic_DNA"/>
</dbReference>
<dbReference type="InterPro" id="IPR004617">
    <property type="entry name" value="ApaH"/>
</dbReference>
<keyword evidence="4" id="KW-0378">Hydrolase</keyword>
<reference evidence="11 12" key="1">
    <citation type="submission" date="2016-10" db="EMBL/GenBank/DDBJ databases">
        <authorList>
            <person name="Varghese N."/>
            <person name="Submissions S."/>
        </authorList>
    </citation>
    <scope>NUCLEOTIDE SEQUENCE [LARGE SCALE GENOMIC DNA]</scope>
    <source>
        <strain evidence="11 12">CGMCC 1.8499</strain>
    </source>
</reference>
<evidence type="ECO:0000256" key="1">
    <source>
        <dbReference type="ARBA" id="ARBA00003413"/>
    </source>
</evidence>
<dbReference type="NCBIfam" id="TIGR00668">
    <property type="entry name" value="apaH"/>
    <property type="match status" value="1"/>
</dbReference>
<dbReference type="PANTHER" id="PTHR42850:SF11">
    <property type="entry name" value="BIS(5'-NUCLEOSYL)-TETRAPHOSPHATASE [SYMMETRICAL]"/>
    <property type="match status" value="1"/>
</dbReference>
<dbReference type="GO" id="GO:0005737">
    <property type="term" value="C:cytoplasm"/>
    <property type="evidence" value="ECO:0007669"/>
    <property type="project" value="TreeGrafter"/>
</dbReference>
<proteinExistence type="inferred from homology"/>
<comment type="function">
    <text evidence="1">Hydrolyzes diadenosine 5',5'''-P1,P4-tetraphosphate to yield ADP.</text>
</comment>
<dbReference type="InterPro" id="IPR050126">
    <property type="entry name" value="Ap4A_hydrolase"/>
</dbReference>
<evidence type="ECO:0000256" key="4">
    <source>
        <dbReference type="ARBA" id="ARBA00022801"/>
    </source>
</evidence>
<evidence type="ECO:0000259" key="9">
    <source>
        <dbReference type="Pfam" id="PF00149"/>
    </source>
</evidence>
<organism evidence="10 13">
    <name type="scientific">Pseudoalteromonas lipolytica</name>
    <dbReference type="NCBI Taxonomy" id="570156"/>
    <lineage>
        <taxon>Bacteria</taxon>
        <taxon>Pseudomonadati</taxon>
        <taxon>Pseudomonadota</taxon>
        <taxon>Gammaproteobacteria</taxon>
        <taxon>Alteromonadales</taxon>
        <taxon>Pseudoalteromonadaceae</taxon>
        <taxon>Pseudoalteromonas</taxon>
    </lineage>
</organism>
<protein>
    <recommendedName>
        <fullName evidence="3">bis(5'-nucleosyl)-tetraphosphatase (symmetrical)</fullName>
        <ecNumber evidence="3">3.6.1.41</ecNumber>
    </recommendedName>
    <alternativeName>
        <fullName evidence="6">Ap4A hydrolase</fullName>
    </alternativeName>
    <alternativeName>
        <fullName evidence="5">Diadenosine 5',5'''-P1,P4-tetraphosphate pyrophosphohydrolase</fullName>
    </alternativeName>
    <alternativeName>
        <fullName evidence="7">Diadenosine tetraphosphatase</fullName>
    </alternativeName>
</protein>
<evidence type="ECO:0000313" key="12">
    <source>
        <dbReference type="Proteomes" id="UP000183805"/>
    </source>
</evidence>
<dbReference type="PANTHER" id="PTHR42850">
    <property type="entry name" value="METALLOPHOSPHOESTERASE"/>
    <property type="match status" value="1"/>
</dbReference>
<dbReference type="Pfam" id="PF00149">
    <property type="entry name" value="Metallophos"/>
    <property type="match status" value="1"/>
</dbReference>
<sequence length="271" mass="31027">MADYAIGDLQGCYSEFDALLKRVNFNPSKDHLYLVGDIVARGPDSLGCLERLYAMQGSVSITLGNHDLHMIACYHLNKPHNPKDKLSAVFSSSKLTDYIQFLQQQPLALWLEKYDMFISHAGLNPNWSIKKALKRARFAKNCYQGADARHFFSHMYDTHPPKWQSTLSNEAKFRYIVNYFTRMRFVDKEAHLDLTNKTSTSANSSTIPWFEHPNITQLTQQIVFGHWAAIEGKTQRANIHGLDTGCVWGGEMTLMELSKKERFVESSHSFI</sequence>
<evidence type="ECO:0000313" key="11">
    <source>
        <dbReference type="EMBL" id="SFT65899.1"/>
    </source>
</evidence>
<feature type="domain" description="Calcineurin-like phosphoesterase" evidence="9">
    <location>
        <begin position="5"/>
        <end position="139"/>
    </location>
</feature>
<dbReference type="Proteomes" id="UP000183805">
    <property type="component" value="Unassembled WGS sequence"/>
</dbReference>
<dbReference type="GeneID" id="99506510"/>
<dbReference type="KEGG" id="pdj:D0907_13615"/>
<evidence type="ECO:0000256" key="8">
    <source>
        <dbReference type="ARBA" id="ARBA00049417"/>
    </source>
</evidence>
<dbReference type="GO" id="GO:0008803">
    <property type="term" value="F:bis(5'-nucleosyl)-tetraphosphatase (symmetrical) activity"/>
    <property type="evidence" value="ECO:0007669"/>
    <property type="project" value="UniProtKB-EC"/>
</dbReference>
<dbReference type="SUPFAM" id="SSF56300">
    <property type="entry name" value="Metallo-dependent phosphatases"/>
    <property type="match status" value="1"/>
</dbReference>
<keyword evidence="12" id="KW-1185">Reference proteome</keyword>
<reference evidence="10 13" key="2">
    <citation type="submission" date="2018-08" db="EMBL/GenBank/DDBJ databases">
        <title>Draft genome sequence of Pseudoalteromonas donghaensis HJ51.</title>
        <authorList>
            <person name="Oh J."/>
            <person name="Roh D."/>
        </authorList>
    </citation>
    <scope>NUCLEOTIDE SEQUENCE [LARGE SCALE GENOMIC DNA]</scope>
    <source>
        <strain evidence="10 13">HJ51</strain>
    </source>
</reference>
<dbReference type="Gene3D" id="3.60.21.10">
    <property type="match status" value="1"/>
</dbReference>
<gene>
    <name evidence="10" type="ORF">D0907_13615</name>
    <name evidence="11" type="ORF">SAMN04487854_106194</name>
</gene>
<evidence type="ECO:0000256" key="6">
    <source>
        <dbReference type="ARBA" id="ARBA00032248"/>
    </source>
</evidence>
<dbReference type="NCBIfam" id="NF001204">
    <property type="entry name" value="PRK00166.1"/>
    <property type="match status" value="1"/>
</dbReference>
<dbReference type="InterPro" id="IPR004843">
    <property type="entry name" value="Calcineurin-like_PHP"/>
</dbReference>
<dbReference type="GO" id="GO:0110154">
    <property type="term" value="P:RNA decapping"/>
    <property type="evidence" value="ECO:0007669"/>
    <property type="project" value="TreeGrafter"/>
</dbReference>
<evidence type="ECO:0000256" key="2">
    <source>
        <dbReference type="ARBA" id="ARBA00005419"/>
    </source>
</evidence>
<comment type="similarity">
    <text evidence="2">Belongs to the Ap4A hydrolase family.</text>
</comment>
<dbReference type="RefSeq" id="WP_036965970.1">
    <property type="nucleotide sequence ID" value="NZ_CP032090.1"/>
</dbReference>
<evidence type="ECO:0000256" key="7">
    <source>
        <dbReference type="ARBA" id="ARBA00033210"/>
    </source>
</evidence>
<evidence type="ECO:0000256" key="5">
    <source>
        <dbReference type="ARBA" id="ARBA00031248"/>
    </source>
</evidence>
<dbReference type="EMBL" id="CP032090">
    <property type="protein sequence ID" value="AXV66243.1"/>
    <property type="molecule type" value="Genomic_DNA"/>
</dbReference>
<dbReference type="PIRSF" id="PIRSF000903">
    <property type="entry name" value="B5n-ttraPtase_sm"/>
    <property type="match status" value="1"/>
</dbReference>
<name>A0AAD0S190_9GAMM</name>